<protein>
    <recommendedName>
        <fullName evidence="4">Beta-lactamase-related domain-containing protein</fullName>
    </recommendedName>
</protein>
<dbReference type="Proteomes" id="UP001432014">
    <property type="component" value="Chromosome"/>
</dbReference>
<dbReference type="RefSeq" id="WP_329500399.1">
    <property type="nucleotide sequence ID" value="NZ_CP108460.1"/>
</dbReference>
<name>A0ABZ1W2M5_9ACTN</name>
<feature type="chain" id="PRO_5047078384" description="Beta-lactamase-related domain-containing protein" evidence="1">
    <location>
        <begin position="36"/>
        <end position="769"/>
    </location>
</feature>
<dbReference type="Gene3D" id="3.40.710.10">
    <property type="entry name" value="DD-peptidase/beta-lactamase superfamily"/>
    <property type="match status" value="1"/>
</dbReference>
<feature type="signal peptide" evidence="1">
    <location>
        <begin position="1"/>
        <end position="35"/>
    </location>
</feature>
<gene>
    <name evidence="2" type="ORF">OG469_05630</name>
</gene>
<keyword evidence="1" id="KW-0732">Signal</keyword>
<dbReference type="EMBL" id="CP108482">
    <property type="protein sequence ID" value="WUS55038.1"/>
    <property type="molecule type" value="Genomic_DNA"/>
</dbReference>
<organism evidence="2 3">
    <name type="scientific">Kitasatospora herbaricolor</name>
    <dbReference type="NCBI Taxonomy" id="68217"/>
    <lineage>
        <taxon>Bacteria</taxon>
        <taxon>Bacillati</taxon>
        <taxon>Actinomycetota</taxon>
        <taxon>Actinomycetes</taxon>
        <taxon>Kitasatosporales</taxon>
        <taxon>Streptomycetaceae</taxon>
        <taxon>Kitasatospora</taxon>
    </lineage>
</organism>
<evidence type="ECO:0000256" key="1">
    <source>
        <dbReference type="SAM" id="SignalP"/>
    </source>
</evidence>
<evidence type="ECO:0008006" key="4">
    <source>
        <dbReference type="Google" id="ProtNLM"/>
    </source>
</evidence>
<keyword evidence="3" id="KW-1185">Reference proteome</keyword>
<evidence type="ECO:0000313" key="2">
    <source>
        <dbReference type="EMBL" id="WUS55038.1"/>
    </source>
</evidence>
<accession>A0ABZ1W2M5</accession>
<dbReference type="Gene3D" id="2.60.120.260">
    <property type="entry name" value="Galactose-binding domain-like"/>
    <property type="match status" value="1"/>
</dbReference>
<reference evidence="2 3" key="1">
    <citation type="submission" date="2022-10" db="EMBL/GenBank/DDBJ databases">
        <title>The complete genomes of actinobacterial strains from the NBC collection.</title>
        <authorList>
            <person name="Joergensen T.S."/>
            <person name="Alvarez Arevalo M."/>
            <person name="Sterndorff E.B."/>
            <person name="Faurdal D."/>
            <person name="Vuksanovic O."/>
            <person name="Mourched A.-S."/>
            <person name="Charusanti P."/>
            <person name="Shaw S."/>
            <person name="Blin K."/>
            <person name="Weber T."/>
        </authorList>
    </citation>
    <scope>NUCLEOTIDE SEQUENCE [LARGE SCALE GENOMIC DNA]</scope>
    <source>
        <strain evidence="2 3">NBC_01247</strain>
    </source>
</reference>
<evidence type="ECO:0000313" key="3">
    <source>
        <dbReference type="Proteomes" id="UP001432014"/>
    </source>
</evidence>
<sequence length="769" mass="80823">MSLLYARRRWAVLTLLVLALALVPFSPLAARPAYAATAVPGDPLTGSGAVTRSVLTAADLTSGAATGTVTDDAFALPAAAAAPRNTFEGTLTLNGVATAGGFSAVKDTYNYAATAALQHLPPVSIDLVQNGSHVIPAVRGLQITGSAYWNLIVEGGRAWNENGDGGRTRVSLPFALVERNANCVHNGLLTFLFDGSTISQVRYQIVHETCEYFQFDMWGQAGATYSRHTVTGDTALANAYVTEVTNRIPTKPISALSTDYPNAGIDTSAFSSGITASALSTYGVSYGGVNYVGACQTRQGAYPYCNQMVLPSYSLAKTMFAGIVMMRLTQVYGSSVPSQLIRDWVSEANTSAWTGVTLQNTANMATGNYSSSAFESDESGSGMTAFFNAEAYGPKMTAALAFPHSAAPGTQWVYHSSDIFVLARAMQNYLVAKAGAGSDIYRWIRDQVLVPLHLSPDVLTTERTDNSATGQPLGGYGLFYTQDDIAKVTRFLNADGGKIGGVQMLDATTLANAMQQNPANRGITTTADTTGRAYQYQNGLWARQFTSADNPVFTSLVYVPFMSGFGGITAAMLPNGATYYAFSDNDEFNWSAAAAQAYKLPATAGGSGGGGGTCTAGQLLGNGGFETGTASPWTAGSSVVSKNALEAPHSGTWFAWIDGFGTTHTDTLAQKVTIPANCTHANLTFYLHIDTAETQAVAYDTMTAAVLDSSGTAHPLATWSNTNAAPGFTLRTFDLSAYAGQSVTLRFSGTEDSSLQTSFVIDDASLSTS</sequence>
<proteinExistence type="predicted"/>
<dbReference type="InterPro" id="IPR012338">
    <property type="entry name" value="Beta-lactam/transpept-like"/>
</dbReference>
<dbReference type="SUPFAM" id="SSF56601">
    <property type="entry name" value="beta-lactamase/transpeptidase-like"/>
    <property type="match status" value="1"/>
</dbReference>